<dbReference type="GO" id="GO:0004175">
    <property type="term" value="F:endopeptidase activity"/>
    <property type="evidence" value="ECO:0007669"/>
    <property type="project" value="UniProtKB-ARBA"/>
</dbReference>
<dbReference type="InterPro" id="IPR003675">
    <property type="entry name" value="Rce1/LyrA-like_dom"/>
</dbReference>
<feature type="transmembrane region" description="Helical" evidence="1">
    <location>
        <begin position="128"/>
        <end position="146"/>
    </location>
</feature>
<comment type="caution">
    <text evidence="3">The sequence shown here is derived from an EMBL/GenBank/DDBJ whole genome shotgun (WGS) entry which is preliminary data.</text>
</comment>
<dbReference type="EMBL" id="JAIOUQ010000007">
    <property type="protein sequence ID" value="MBZ2165531.1"/>
    <property type="molecule type" value="Genomic_DNA"/>
</dbReference>
<proteinExistence type="predicted"/>
<gene>
    <name evidence="3" type="ORF">K8N75_05695</name>
</gene>
<keyword evidence="1" id="KW-1133">Transmembrane helix</keyword>
<protein>
    <submittedName>
        <fullName evidence="3">CPBP family intramembrane metalloprotease</fullName>
    </submittedName>
</protein>
<keyword evidence="3" id="KW-0482">Metalloprotease</keyword>
<accession>A0A8T5V0Z7</accession>
<evidence type="ECO:0000313" key="3">
    <source>
        <dbReference type="EMBL" id="MBZ2165531.1"/>
    </source>
</evidence>
<name>A0A8T5V0Z7_9EURY</name>
<dbReference type="GO" id="GO:0080120">
    <property type="term" value="P:CAAX-box protein maturation"/>
    <property type="evidence" value="ECO:0007669"/>
    <property type="project" value="UniProtKB-ARBA"/>
</dbReference>
<feature type="transmembrane region" description="Helical" evidence="1">
    <location>
        <begin position="56"/>
        <end position="75"/>
    </location>
</feature>
<feature type="transmembrane region" description="Helical" evidence="1">
    <location>
        <begin position="81"/>
        <end position="100"/>
    </location>
</feature>
<keyword evidence="1" id="KW-0812">Transmembrane</keyword>
<dbReference type="AlphaFoldDB" id="A0A8T5V0Z7"/>
<keyword evidence="3" id="KW-0645">Protease</keyword>
<evidence type="ECO:0000259" key="2">
    <source>
        <dbReference type="Pfam" id="PF02517"/>
    </source>
</evidence>
<keyword evidence="3" id="KW-0378">Hydrolase</keyword>
<dbReference type="GO" id="GO:0008237">
    <property type="term" value="F:metallopeptidase activity"/>
    <property type="evidence" value="ECO:0007669"/>
    <property type="project" value="UniProtKB-KW"/>
</dbReference>
<feature type="domain" description="CAAX prenyl protease 2/Lysostaphin resistance protein A-like" evidence="2">
    <location>
        <begin position="81"/>
        <end position="203"/>
    </location>
</feature>
<keyword evidence="4" id="KW-1185">Reference proteome</keyword>
<feature type="transmembrane region" description="Helical" evidence="1">
    <location>
        <begin position="166"/>
        <end position="185"/>
    </location>
</feature>
<evidence type="ECO:0000313" key="4">
    <source>
        <dbReference type="Proteomes" id="UP000825933"/>
    </source>
</evidence>
<keyword evidence="1" id="KW-0472">Membrane</keyword>
<sequence>MLGLWYALKPGENLALFQALNGISFIIVGVVLLLWFRPSLKELSLDWEDISLRTRIMYILGGLILVTLILLPILLGFELDVIVMGFVFGIIVPVFEELLFRGYIWNKIEGYYNINSDPNALFVRRRGLITLITVTLLFGIWHLGYVDVFLINPRISHENFSLTTMLIAKVGLGLFLGMILGYVRFKTGKVYASFLLHGFWNTFAP</sequence>
<dbReference type="Pfam" id="PF02517">
    <property type="entry name" value="Rce1-like"/>
    <property type="match status" value="1"/>
</dbReference>
<organism evidence="3 4">
    <name type="scientific">Methanobacterium spitsbergense</name>
    <dbReference type="NCBI Taxonomy" id="2874285"/>
    <lineage>
        <taxon>Archaea</taxon>
        <taxon>Methanobacteriati</taxon>
        <taxon>Methanobacteriota</taxon>
        <taxon>Methanomada group</taxon>
        <taxon>Methanobacteria</taxon>
        <taxon>Methanobacteriales</taxon>
        <taxon>Methanobacteriaceae</taxon>
        <taxon>Methanobacterium</taxon>
    </lineage>
</organism>
<reference evidence="4" key="1">
    <citation type="journal article" date="2022" name="Microbiol. Resour. Announc.">
        <title>Draft Genome Sequence of a Methanogenic Archaeon from West Spitsbergen Permafrost.</title>
        <authorList>
            <person name="Trubitsyn V."/>
            <person name="Rivkina E."/>
            <person name="Shcherbakova V."/>
        </authorList>
    </citation>
    <scope>NUCLEOTIDE SEQUENCE [LARGE SCALE GENOMIC DNA]</scope>
    <source>
        <strain evidence="4">VT</strain>
    </source>
</reference>
<feature type="transmembrane region" description="Helical" evidence="1">
    <location>
        <begin position="15"/>
        <end position="36"/>
    </location>
</feature>
<evidence type="ECO:0000256" key="1">
    <source>
        <dbReference type="SAM" id="Phobius"/>
    </source>
</evidence>
<dbReference type="Proteomes" id="UP000825933">
    <property type="component" value="Unassembled WGS sequence"/>
</dbReference>